<protein>
    <recommendedName>
        <fullName evidence="8">Serine/threonine-protein phosphatase 4 regulatory subunit 3-like central domain-containing protein</fullName>
    </recommendedName>
</protein>
<feature type="compositionally biased region" description="Basic and acidic residues" evidence="3">
    <location>
        <begin position="828"/>
        <end position="846"/>
    </location>
</feature>
<evidence type="ECO:0000313" key="6">
    <source>
        <dbReference type="EMBL" id="KAG2173965.1"/>
    </source>
</evidence>
<dbReference type="PANTHER" id="PTHR23318">
    <property type="entry name" value="ATP SYNTHASE GAMMA-RELATED"/>
    <property type="match status" value="1"/>
</dbReference>
<comment type="subcellular location">
    <subcellularLocation>
        <location evidence="1">Nucleus</location>
    </subcellularLocation>
</comment>
<keyword evidence="2" id="KW-0539">Nucleus</keyword>
<proteinExistence type="predicted"/>
<feature type="compositionally biased region" description="Basic and acidic residues" evidence="3">
    <location>
        <begin position="768"/>
        <end position="778"/>
    </location>
</feature>
<feature type="domain" description="Serine/threonine-protein phosphatase 4 regulatory subunit 3-like central" evidence="4">
    <location>
        <begin position="220"/>
        <end position="721"/>
    </location>
</feature>
<evidence type="ECO:0000259" key="5">
    <source>
        <dbReference type="Pfam" id="PF22972"/>
    </source>
</evidence>
<dbReference type="GO" id="GO:0005654">
    <property type="term" value="C:nucleoplasm"/>
    <property type="evidence" value="ECO:0007669"/>
    <property type="project" value="TreeGrafter"/>
</dbReference>
<dbReference type="Proteomes" id="UP000612746">
    <property type="component" value="Unassembled WGS sequence"/>
</dbReference>
<accession>A0A8H7PHS5</accession>
<dbReference type="PANTHER" id="PTHR23318:SF0">
    <property type="entry name" value="SERINE_THREONINE-PROTEIN PHOSPHATASE 4 REGULATORY SUBUNIT 3"/>
    <property type="match status" value="1"/>
</dbReference>
<dbReference type="Gene3D" id="1.25.10.10">
    <property type="entry name" value="Leucine-rich Repeat Variant"/>
    <property type="match status" value="1"/>
</dbReference>
<dbReference type="GO" id="GO:0030289">
    <property type="term" value="C:protein phosphatase 4 complex"/>
    <property type="evidence" value="ECO:0007669"/>
    <property type="project" value="TreeGrafter"/>
</dbReference>
<dbReference type="InterPro" id="IPR055236">
    <property type="entry name" value="EVH1_PP4R3"/>
</dbReference>
<evidence type="ECO:0000256" key="2">
    <source>
        <dbReference type="ARBA" id="ARBA00023242"/>
    </source>
</evidence>
<dbReference type="Pfam" id="PF04802">
    <property type="entry name" value="PP4R3"/>
    <property type="match status" value="1"/>
</dbReference>
<organism evidence="6 7">
    <name type="scientific">Umbelopsis vinacea</name>
    <dbReference type="NCBI Taxonomy" id="44442"/>
    <lineage>
        <taxon>Eukaryota</taxon>
        <taxon>Fungi</taxon>
        <taxon>Fungi incertae sedis</taxon>
        <taxon>Mucoromycota</taxon>
        <taxon>Mucoromycotina</taxon>
        <taxon>Umbelopsidomycetes</taxon>
        <taxon>Umbelopsidales</taxon>
        <taxon>Umbelopsidaceae</taxon>
        <taxon>Umbelopsis</taxon>
    </lineage>
</organism>
<dbReference type="InterPro" id="IPR011989">
    <property type="entry name" value="ARM-like"/>
</dbReference>
<sequence length="886" mass="100636">MDSCEIGRMVRNRMVKFFASVVPKKKYVTSGVSFNSCLSSRLDSMADATSTEKSYRVKLYQLGENSNWEDKGTGYCTYIQNDLQAEFLVKSETDESILLQSRIEKNRLYQKQQGRPSLLPDLTPRFRVAHPSLSMRVETLIVWTEDNDVDLALSFQEADGCAALWDHICDVQRDHSLAGQVPHFELTLFLSSDIHGSPQPFMATSVVSLPPPEMSNLNKIEAIIKDCVTLDQKERLSSFIIMENYIDSLLPIFETCEDLEDLDGLHVLHNIMRSIILLNDNNIIEHVIKDEIILGVVGILEYDPQFPKLKANHREFLADNSKFKQVVPIRDKSVESKIHQTFRLQYLKDVILARVFDDPTFSIINSMIFFNHVDIVTHLQNDSEFLNSLFNILADARASLEKKREVVLFVQEFCSIAKNLQMASRAEVYNSLCNHGLFQIFEYSLTDSDVKVRLAGAEILESVLEHDSDLVRSFIVDQSKREPNESSTSLIEVIIDQFTKDSDEGIKMQYAEVMRALLDTNAGIGESVMAEISRDSDAGQFLVLFYDKYMVQYVKAILDIETKPITLKGDIEELVLSRSEAETCLHICDMLCFAIRQHGIRSKYFMLSSPCFSKVAQLLRCKQQHVKAAAIRVFRACVGTKDDFYLRNLIKNHVFEPIVRTLLNTQGRDNLLNSSILELFDFIRKENLKLLVSHIVTQFGDSLDKLDYSTVFAQLRTKHEQNTDPDPPSEETANAAASTATVRHEGWGSETVDDQEEEYFNTSDEEAGEKSTEAKALVDYDDDEEEEKEEPSDEPQASVSTESEDDSSSLSDEKSKEDVEEETEETKDEAKEENDTLDEATKEKRPPPPPPKRQHSDEDDDGDLLAARATRRAAAAALNSKKQKFR</sequence>
<feature type="compositionally biased region" description="Acidic residues" evidence="3">
    <location>
        <begin position="751"/>
        <end position="767"/>
    </location>
</feature>
<feature type="compositionally biased region" description="Acidic residues" evidence="3">
    <location>
        <begin position="779"/>
        <end position="793"/>
    </location>
</feature>
<dbReference type="AlphaFoldDB" id="A0A8H7PHS5"/>
<dbReference type="OrthoDB" id="27483at2759"/>
<dbReference type="SUPFAM" id="SSF48371">
    <property type="entry name" value="ARM repeat"/>
    <property type="match status" value="1"/>
</dbReference>
<feature type="region of interest" description="Disordered" evidence="3">
    <location>
        <begin position="718"/>
        <end position="886"/>
    </location>
</feature>
<evidence type="ECO:0000256" key="1">
    <source>
        <dbReference type="ARBA" id="ARBA00004123"/>
    </source>
</evidence>
<feature type="compositionally biased region" description="Low complexity" evidence="3">
    <location>
        <begin position="864"/>
        <end position="878"/>
    </location>
</feature>
<dbReference type="Gene3D" id="2.30.29.30">
    <property type="entry name" value="Pleckstrin-homology domain (PH domain)/Phosphotyrosine-binding domain (PTB)"/>
    <property type="match status" value="1"/>
</dbReference>
<keyword evidence="7" id="KW-1185">Reference proteome</keyword>
<feature type="compositionally biased region" description="Low complexity" evidence="3">
    <location>
        <begin position="730"/>
        <end position="741"/>
    </location>
</feature>
<dbReference type="GO" id="GO:0006974">
    <property type="term" value="P:DNA damage response"/>
    <property type="evidence" value="ECO:0007669"/>
    <property type="project" value="TreeGrafter"/>
</dbReference>
<evidence type="ECO:0008006" key="8">
    <source>
        <dbReference type="Google" id="ProtNLM"/>
    </source>
</evidence>
<gene>
    <name evidence="6" type="ORF">INT44_000078</name>
</gene>
<dbReference type="InterPro" id="IPR011993">
    <property type="entry name" value="PH-like_dom_sf"/>
</dbReference>
<reference evidence="6" key="1">
    <citation type="submission" date="2020-12" db="EMBL/GenBank/DDBJ databases">
        <title>Metabolic potential, ecology and presence of endohyphal bacteria is reflected in genomic diversity of Mucoromycotina.</title>
        <authorList>
            <person name="Muszewska A."/>
            <person name="Okrasinska A."/>
            <person name="Steczkiewicz K."/>
            <person name="Drgas O."/>
            <person name="Orlowska M."/>
            <person name="Perlinska-Lenart U."/>
            <person name="Aleksandrzak-Piekarczyk T."/>
            <person name="Szatraj K."/>
            <person name="Zielenkiewicz U."/>
            <person name="Pilsyk S."/>
            <person name="Malc E."/>
            <person name="Mieczkowski P."/>
            <person name="Kruszewska J.S."/>
            <person name="Biernat P."/>
            <person name="Pawlowska J."/>
        </authorList>
    </citation>
    <scope>NUCLEOTIDE SEQUENCE</scope>
    <source>
        <strain evidence="6">WA0000051536</strain>
    </source>
</reference>
<name>A0A8H7PHS5_9FUNG</name>
<evidence type="ECO:0000259" key="4">
    <source>
        <dbReference type="Pfam" id="PF04802"/>
    </source>
</evidence>
<dbReference type="InterPro" id="IPR016024">
    <property type="entry name" value="ARM-type_fold"/>
</dbReference>
<dbReference type="InterPro" id="IPR051137">
    <property type="entry name" value="PP4R3-like"/>
</dbReference>
<feature type="compositionally biased region" description="Acidic residues" evidence="3">
    <location>
        <begin position="818"/>
        <end position="827"/>
    </location>
</feature>
<dbReference type="InterPro" id="IPR006887">
    <property type="entry name" value="P4R3-like_central_dom"/>
</dbReference>
<dbReference type="GO" id="GO:0072542">
    <property type="term" value="F:protein phosphatase activator activity"/>
    <property type="evidence" value="ECO:0007669"/>
    <property type="project" value="TreeGrafter"/>
</dbReference>
<feature type="domain" description="PP4R3 EVH1-like" evidence="5">
    <location>
        <begin position="136"/>
        <end position="174"/>
    </location>
</feature>
<evidence type="ECO:0000256" key="3">
    <source>
        <dbReference type="SAM" id="MobiDB-lite"/>
    </source>
</evidence>
<dbReference type="Pfam" id="PF22972">
    <property type="entry name" value="EVH1_PP4R3"/>
    <property type="match status" value="1"/>
</dbReference>
<evidence type="ECO:0000313" key="7">
    <source>
        <dbReference type="Proteomes" id="UP000612746"/>
    </source>
</evidence>
<dbReference type="EMBL" id="JAEPRA010000017">
    <property type="protein sequence ID" value="KAG2173965.1"/>
    <property type="molecule type" value="Genomic_DNA"/>
</dbReference>
<comment type="caution">
    <text evidence="6">The sequence shown here is derived from an EMBL/GenBank/DDBJ whole genome shotgun (WGS) entry which is preliminary data.</text>
</comment>